<gene>
    <name evidence="2" type="ORF">GCM10022240_30210</name>
</gene>
<dbReference type="InterPro" id="IPR036388">
    <property type="entry name" value="WH-like_DNA-bd_sf"/>
</dbReference>
<name>A0ABP7GY35_9MICO</name>
<dbReference type="PROSITE" id="PS50995">
    <property type="entry name" value="HTH_MARR_2"/>
    <property type="match status" value="1"/>
</dbReference>
<keyword evidence="3" id="KW-1185">Reference proteome</keyword>
<dbReference type="Pfam" id="PF12802">
    <property type="entry name" value="MarR_2"/>
    <property type="match status" value="1"/>
</dbReference>
<proteinExistence type="predicted"/>
<dbReference type="InterPro" id="IPR000835">
    <property type="entry name" value="HTH_MarR-typ"/>
</dbReference>
<dbReference type="PANTHER" id="PTHR33164:SF57">
    <property type="entry name" value="MARR-FAMILY TRANSCRIPTIONAL REGULATOR"/>
    <property type="match status" value="1"/>
</dbReference>
<dbReference type="Gene3D" id="1.10.10.10">
    <property type="entry name" value="Winged helix-like DNA-binding domain superfamily/Winged helix DNA-binding domain"/>
    <property type="match status" value="1"/>
</dbReference>
<dbReference type="InterPro" id="IPR039422">
    <property type="entry name" value="MarR/SlyA-like"/>
</dbReference>
<feature type="domain" description="HTH marR-type" evidence="1">
    <location>
        <begin position="1"/>
        <end position="87"/>
    </location>
</feature>
<evidence type="ECO:0000313" key="3">
    <source>
        <dbReference type="Proteomes" id="UP001500540"/>
    </source>
</evidence>
<dbReference type="EMBL" id="BAABAF010000012">
    <property type="protein sequence ID" value="GAA3776686.1"/>
    <property type="molecule type" value="Genomic_DNA"/>
</dbReference>
<sequence length="95" mass="10844">MSRLTQLSYMSKASVSAAIRTLTAQNFVARERSADDARSLNLEITDAGTDVVEHIYPVYNQREQAWASLLDADDRAALLRVLERLKERTRNHERP</sequence>
<evidence type="ECO:0000259" key="1">
    <source>
        <dbReference type="PROSITE" id="PS50995"/>
    </source>
</evidence>
<accession>A0ABP7GY35</accession>
<dbReference type="Proteomes" id="UP001500540">
    <property type="component" value="Unassembled WGS sequence"/>
</dbReference>
<dbReference type="PANTHER" id="PTHR33164">
    <property type="entry name" value="TRANSCRIPTIONAL REGULATOR, MARR FAMILY"/>
    <property type="match status" value="1"/>
</dbReference>
<dbReference type="InterPro" id="IPR036390">
    <property type="entry name" value="WH_DNA-bd_sf"/>
</dbReference>
<organism evidence="2 3">
    <name type="scientific">Microbacterium kribbense</name>
    <dbReference type="NCBI Taxonomy" id="433645"/>
    <lineage>
        <taxon>Bacteria</taxon>
        <taxon>Bacillati</taxon>
        <taxon>Actinomycetota</taxon>
        <taxon>Actinomycetes</taxon>
        <taxon>Micrococcales</taxon>
        <taxon>Microbacteriaceae</taxon>
        <taxon>Microbacterium</taxon>
    </lineage>
</organism>
<dbReference type="SUPFAM" id="SSF46785">
    <property type="entry name" value="Winged helix' DNA-binding domain"/>
    <property type="match status" value="1"/>
</dbReference>
<protein>
    <recommendedName>
        <fullName evidence="1">HTH marR-type domain-containing protein</fullName>
    </recommendedName>
</protein>
<reference evidence="3" key="1">
    <citation type="journal article" date="2019" name="Int. J. Syst. Evol. Microbiol.">
        <title>The Global Catalogue of Microorganisms (GCM) 10K type strain sequencing project: providing services to taxonomists for standard genome sequencing and annotation.</title>
        <authorList>
            <consortium name="The Broad Institute Genomics Platform"/>
            <consortium name="The Broad Institute Genome Sequencing Center for Infectious Disease"/>
            <person name="Wu L."/>
            <person name="Ma J."/>
        </authorList>
    </citation>
    <scope>NUCLEOTIDE SEQUENCE [LARGE SCALE GENOMIC DNA]</scope>
    <source>
        <strain evidence="3">JCM 16950</strain>
    </source>
</reference>
<comment type="caution">
    <text evidence="2">The sequence shown here is derived from an EMBL/GenBank/DDBJ whole genome shotgun (WGS) entry which is preliminary data.</text>
</comment>
<evidence type="ECO:0000313" key="2">
    <source>
        <dbReference type="EMBL" id="GAA3776686.1"/>
    </source>
</evidence>